<dbReference type="HOGENOM" id="CLU_1182905_0_0_2"/>
<accession>L0K320</accession>
<dbReference type="GeneID" id="14403382"/>
<dbReference type="PROSITE" id="PS51257">
    <property type="entry name" value="PROKAR_LIPOPROTEIN"/>
    <property type="match status" value="1"/>
</dbReference>
<feature type="region of interest" description="Disordered" evidence="1">
    <location>
        <begin position="1"/>
        <end position="132"/>
    </location>
</feature>
<name>L0K320_9EURY</name>
<dbReference type="OrthoDB" id="206314at2157"/>
<proteinExistence type="predicted"/>
<sequence length="234" mass="25833">MDRRLFTKVAGASMVGALAGCTSPDEEESDETDDEATVEDDDEPADDEEPADDDDEPTDDEPGEGTDEDVDDEEPADDDEPVDNETEEEPDEEPADDEDADEEPEDEEEDETDDTDEDEAADDPSEPDELDAELVFDDELEGLLEVDHEFVWESDEGSHLCNINVEMENTSATAELYYEGIGLITDADGSHLASDVARFSLDPENSSEHSFSLDQCAETAAYRVEFEADRIVEE</sequence>
<dbReference type="STRING" id="694430.Natoc_2995"/>
<gene>
    <name evidence="2" type="ORF">Natoc_2995</name>
</gene>
<evidence type="ECO:0000256" key="1">
    <source>
        <dbReference type="SAM" id="MobiDB-lite"/>
    </source>
</evidence>
<keyword evidence="3" id="KW-1185">Reference proteome</keyword>
<protein>
    <submittedName>
        <fullName evidence="2">Uncharacterized protein</fullName>
    </submittedName>
</protein>
<evidence type="ECO:0000313" key="3">
    <source>
        <dbReference type="Proteomes" id="UP000010878"/>
    </source>
</evidence>
<dbReference type="RefSeq" id="WP_015322188.1">
    <property type="nucleotide sequence ID" value="NC_019974.1"/>
</dbReference>
<dbReference type="KEGG" id="nou:Natoc_2995"/>
<evidence type="ECO:0000313" key="2">
    <source>
        <dbReference type="EMBL" id="AGB38749.1"/>
    </source>
</evidence>
<feature type="compositionally biased region" description="Acidic residues" evidence="1">
    <location>
        <begin position="24"/>
        <end position="132"/>
    </location>
</feature>
<dbReference type="Proteomes" id="UP000010878">
    <property type="component" value="Chromosome"/>
</dbReference>
<dbReference type="AlphaFoldDB" id="L0K320"/>
<dbReference type="EMBL" id="CP003929">
    <property type="protein sequence ID" value="AGB38749.1"/>
    <property type="molecule type" value="Genomic_DNA"/>
</dbReference>
<reference evidence="2 3" key="1">
    <citation type="submission" date="2012-11" db="EMBL/GenBank/DDBJ databases">
        <title>FINISHED of Natronococcus occultus SP4, DSM 3396.</title>
        <authorList>
            <consortium name="DOE Joint Genome Institute"/>
            <person name="Eisen J."/>
            <person name="Huntemann M."/>
            <person name="Wei C.-L."/>
            <person name="Han J."/>
            <person name="Detter J.C."/>
            <person name="Han C."/>
            <person name="Tapia R."/>
            <person name="Chen A."/>
            <person name="Kyrpides N."/>
            <person name="Mavromatis K."/>
            <person name="Markowitz V."/>
            <person name="Szeto E."/>
            <person name="Ivanova N."/>
            <person name="Mikhailova N."/>
            <person name="Ovchinnikova G."/>
            <person name="Pagani I."/>
            <person name="Pati A."/>
            <person name="Goodwin L."/>
            <person name="Nordberg H.P."/>
            <person name="Cantor M.N."/>
            <person name="Hua S.X."/>
            <person name="Woyke T."/>
            <person name="Eisen J."/>
            <person name="Klenk H.-P."/>
            <person name="Klenk H.-P."/>
        </authorList>
    </citation>
    <scope>NUCLEOTIDE SEQUENCE [LARGE SCALE GENOMIC DNA]</scope>
    <source>
        <strain evidence="2 3">SP4</strain>
    </source>
</reference>
<organism evidence="2 3">
    <name type="scientific">Natronococcus occultus SP4</name>
    <dbReference type="NCBI Taxonomy" id="694430"/>
    <lineage>
        <taxon>Archaea</taxon>
        <taxon>Methanobacteriati</taxon>
        <taxon>Methanobacteriota</taxon>
        <taxon>Stenosarchaea group</taxon>
        <taxon>Halobacteria</taxon>
        <taxon>Halobacteriales</taxon>
        <taxon>Natrialbaceae</taxon>
        <taxon>Natronococcus</taxon>
    </lineage>
</organism>